<comment type="similarity">
    <text evidence="2 12">Belongs to the cutinase family.</text>
</comment>
<dbReference type="PANTHER" id="PTHR48250:SF2">
    <property type="entry name" value="CUTINASE"/>
    <property type="match status" value="1"/>
</dbReference>
<dbReference type="SUPFAM" id="SSF53474">
    <property type="entry name" value="alpha/beta-Hydrolases"/>
    <property type="match status" value="1"/>
</dbReference>
<dbReference type="Gene3D" id="3.40.50.1820">
    <property type="entry name" value="alpha/beta hydrolase"/>
    <property type="match status" value="1"/>
</dbReference>
<dbReference type="EC" id="3.1.1.74" evidence="3 12"/>
<comment type="caution">
    <text evidence="14">The sequence shown here is derived from an EMBL/GenBank/DDBJ whole genome shotgun (WGS) entry which is preliminary data.</text>
</comment>
<dbReference type="AlphaFoldDB" id="A0A9P5BYN7"/>
<evidence type="ECO:0000256" key="3">
    <source>
        <dbReference type="ARBA" id="ARBA00013095"/>
    </source>
</evidence>
<evidence type="ECO:0000256" key="10">
    <source>
        <dbReference type="PIRSR" id="PIRSR611150-1"/>
    </source>
</evidence>
<evidence type="ECO:0000256" key="9">
    <source>
        <dbReference type="ARBA" id="ARBA00034045"/>
    </source>
</evidence>
<feature type="compositionally biased region" description="Gly residues" evidence="13">
    <location>
        <begin position="43"/>
        <end position="54"/>
    </location>
</feature>
<keyword evidence="7 12" id="KW-0378">Hydrolase</keyword>
<feature type="active site" description="Nucleophile" evidence="10">
    <location>
        <position position="297"/>
    </location>
</feature>
<dbReference type="GO" id="GO:0016052">
    <property type="term" value="P:carbohydrate catabolic process"/>
    <property type="evidence" value="ECO:0007669"/>
    <property type="project" value="TreeGrafter"/>
</dbReference>
<comment type="function">
    <text evidence="12">Catalyzes the hydrolysis of complex carboxylic polyesters found in the cell wall of plants. Degrades cutin, a macromolecule that forms the structure of the plant cuticle.</text>
</comment>
<keyword evidence="6" id="KW-0732">Signal</keyword>
<dbReference type="InterPro" id="IPR011150">
    <property type="entry name" value="Cutinase_monf"/>
</dbReference>
<name>A0A9P5BYN7_9PLEO</name>
<comment type="subcellular location">
    <subcellularLocation>
        <location evidence="1 12">Secreted</location>
    </subcellularLocation>
</comment>
<feature type="disulfide bond" evidence="11">
    <location>
        <begin position="343"/>
        <end position="350"/>
    </location>
</feature>
<dbReference type="InterPro" id="IPR000675">
    <property type="entry name" value="Cutinase/axe"/>
</dbReference>
<feature type="region of interest" description="Disordered" evidence="13">
    <location>
        <begin position="160"/>
        <end position="188"/>
    </location>
</feature>
<dbReference type="InterPro" id="IPR029058">
    <property type="entry name" value="AB_hydrolase_fold"/>
</dbReference>
<evidence type="ECO:0000256" key="7">
    <source>
        <dbReference type="ARBA" id="ARBA00022801"/>
    </source>
</evidence>
<organism evidence="14 15">
    <name type="scientific">Didymella heteroderae</name>
    <dbReference type="NCBI Taxonomy" id="1769908"/>
    <lineage>
        <taxon>Eukaryota</taxon>
        <taxon>Fungi</taxon>
        <taxon>Dikarya</taxon>
        <taxon>Ascomycota</taxon>
        <taxon>Pezizomycotina</taxon>
        <taxon>Dothideomycetes</taxon>
        <taxon>Pleosporomycetidae</taxon>
        <taxon>Pleosporales</taxon>
        <taxon>Pleosporineae</taxon>
        <taxon>Didymellaceae</taxon>
        <taxon>Didymella</taxon>
    </lineage>
</organism>
<protein>
    <recommendedName>
        <fullName evidence="3 12">Cutinase</fullName>
        <ecNumber evidence="3 12">3.1.1.74</ecNumber>
    </recommendedName>
</protein>
<feature type="compositionally biased region" description="Low complexity" evidence="13">
    <location>
        <begin position="162"/>
        <end position="178"/>
    </location>
</feature>
<feature type="disulfide bond" evidence="11">
    <location>
        <begin position="212"/>
        <end position="286"/>
    </location>
</feature>
<dbReference type="GO" id="GO:0050525">
    <property type="term" value="F:cutinase activity"/>
    <property type="evidence" value="ECO:0007669"/>
    <property type="project" value="UniProtKB-UniRule"/>
</dbReference>
<evidence type="ECO:0000256" key="11">
    <source>
        <dbReference type="PIRSR" id="PIRSR611150-2"/>
    </source>
</evidence>
<dbReference type="SMART" id="SM01110">
    <property type="entry name" value="Cutinase"/>
    <property type="match status" value="1"/>
</dbReference>
<gene>
    <name evidence="14" type="ORF">E8E12_001045</name>
</gene>
<dbReference type="EMBL" id="SWKV01000058">
    <property type="protein sequence ID" value="KAF3035401.1"/>
    <property type="molecule type" value="Genomic_DNA"/>
</dbReference>
<feature type="active site" description="Proton donor/acceptor" evidence="10">
    <location>
        <position position="362"/>
    </location>
</feature>
<keyword evidence="5 12" id="KW-0964">Secreted</keyword>
<accession>A0A9P5BYN7</accession>
<feature type="region of interest" description="Disordered" evidence="13">
    <location>
        <begin position="34"/>
        <end position="54"/>
    </location>
</feature>
<dbReference type="OrthoDB" id="2975078at2759"/>
<evidence type="ECO:0000256" key="13">
    <source>
        <dbReference type="SAM" id="MobiDB-lite"/>
    </source>
</evidence>
<reference evidence="14" key="1">
    <citation type="submission" date="2019-04" db="EMBL/GenBank/DDBJ databases">
        <title>Sequencing of skin fungus with MAO and IRED activity.</title>
        <authorList>
            <person name="Marsaioli A.J."/>
            <person name="Bonatto J.M.C."/>
            <person name="Reis Junior O."/>
        </authorList>
    </citation>
    <scope>NUCLEOTIDE SEQUENCE</scope>
    <source>
        <strain evidence="14">28M1</strain>
    </source>
</reference>
<evidence type="ECO:0000256" key="8">
    <source>
        <dbReference type="ARBA" id="ARBA00023157"/>
    </source>
</evidence>
<evidence type="ECO:0000256" key="12">
    <source>
        <dbReference type="RuleBase" id="RU361263"/>
    </source>
</evidence>
<evidence type="ECO:0000313" key="15">
    <source>
        <dbReference type="Proteomes" id="UP000758155"/>
    </source>
</evidence>
<evidence type="ECO:0000256" key="5">
    <source>
        <dbReference type="ARBA" id="ARBA00022525"/>
    </source>
</evidence>
<evidence type="ECO:0000256" key="1">
    <source>
        <dbReference type="ARBA" id="ARBA00004613"/>
    </source>
</evidence>
<keyword evidence="8 11" id="KW-1015">Disulfide bond</keyword>
<keyword evidence="15" id="KW-1185">Reference proteome</keyword>
<evidence type="ECO:0000256" key="6">
    <source>
        <dbReference type="ARBA" id="ARBA00022729"/>
    </source>
</evidence>
<evidence type="ECO:0000256" key="4">
    <source>
        <dbReference type="ARBA" id="ARBA00022487"/>
    </source>
</evidence>
<evidence type="ECO:0000313" key="14">
    <source>
        <dbReference type="EMBL" id="KAF3035401.1"/>
    </source>
</evidence>
<evidence type="ECO:0000256" key="2">
    <source>
        <dbReference type="ARBA" id="ARBA00007534"/>
    </source>
</evidence>
<dbReference type="PROSITE" id="PS00155">
    <property type="entry name" value="CUTINASE_1"/>
    <property type="match status" value="1"/>
</dbReference>
<feature type="active site" evidence="10">
    <location>
        <position position="347"/>
    </location>
</feature>
<keyword evidence="4 12" id="KW-0719">Serine esterase</keyword>
<proteinExistence type="inferred from homology"/>
<sequence length="383" mass="35073">MKYSTASVIALAGAANALPHPQFSLPSGLPSIPGLGGSSSSSGSGGLSGLIPGLGGSGSSSGSGGLSGLIPGLGGSGSSTGSGGLSGLIPGGSSSGSGGLSGLVPSGGLSGLIPSSTGGAGSSSGGLGGLLGGGLGSGLGGGSFSIPSFGGGLGGSSNVQVTATPTPVASSAAPTSTGSAGGSTGGNKNNGASCAGSTGGSSENGVKGGTCCTDITIVFARGTGEPGNMGIISGPPMVKAIRSKLGADRVTVQGVDYAASAAGNANLGGDGGKVMAQYVQQALKQCPGTKVIVSGYSQGGMVVHNAFSNGISASDVAGAIMFGDPLKRQAISGLSTDKVKQFCGTSDTICGGGGDGGATGSHLSYGSVADSAASFAIQAAGLA</sequence>
<dbReference type="PANTHER" id="PTHR48250">
    <property type="entry name" value="CUTINASE 2-RELATED"/>
    <property type="match status" value="1"/>
</dbReference>
<dbReference type="Pfam" id="PF01083">
    <property type="entry name" value="Cutinase"/>
    <property type="match status" value="1"/>
</dbReference>
<dbReference type="Proteomes" id="UP000758155">
    <property type="component" value="Unassembled WGS sequence"/>
</dbReference>
<comment type="catalytic activity">
    <reaction evidence="9 12">
        <text>cutin + H2O = cutin monomers.</text>
        <dbReference type="EC" id="3.1.1.74"/>
    </reaction>
</comment>
<dbReference type="InterPro" id="IPR043580">
    <property type="entry name" value="CUTINASE_1"/>
</dbReference>
<dbReference type="GO" id="GO:0005576">
    <property type="term" value="C:extracellular region"/>
    <property type="evidence" value="ECO:0007669"/>
    <property type="project" value="UniProtKB-SubCell"/>
</dbReference>